<dbReference type="AlphaFoldDB" id="A0A9D3ZJV0"/>
<dbReference type="PROSITE" id="PS51257">
    <property type="entry name" value="PROKAR_LIPOPROTEIN"/>
    <property type="match status" value="1"/>
</dbReference>
<reference evidence="1 2" key="1">
    <citation type="journal article" date="2021" name="Plant Biotechnol. J.">
        <title>Multi-omics assisted identification of the key and species-specific regulatory components of drought-tolerant mechanisms in Gossypium stocksii.</title>
        <authorList>
            <person name="Yu D."/>
            <person name="Ke L."/>
            <person name="Zhang D."/>
            <person name="Wu Y."/>
            <person name="Sun Y."/>
            <person name="Mei J."/>
            <person name="Sun J."/>
            <person name="Sun Y."/>
        </authorList>
    </citation>
    <scope>NUCLEOTIDE SEQUENCE [LARGE SCALE GENOMIC DNA]</scope>
    <source>
        <strain evidence="2">cv. E1</strain>
        <tissue evidence="1">Leaf</tissue>
    </source>
</reference>
<name>A0A9D3ZJV0_9ROSI</name>
<evidence type="ECO:0008006" key="3">
    <source>
        <dbReference type="Google" id="ProtNLM"/>
    </source>
</evidence>
<protein>
    <recommendedName>
        <fullName evidence="3">Plastocyanin-like domain-containing protein</fullName>
    </recommendedName>
</protein>
<comment type="caution">
    <text evidence="1">The sequence shown here is derived from an EMBL/GenBank/DDBJ whole genome shotgun (WGS) entry which is preliminary data.</text>
</comment>
<dbReference type="EMBL" id="JAIQCV010000011">
    <property type="protein sequence ID" value="KAH1045526.1"/>
    <property type="molecule type" value="Genomic_DNA"/>
</dbReference>
<evidence type="ECO:0000313" key="1">
    <source>
        <dbReference type="EMBL" id="KAH1045526.1"/>
    </source>
</evidence>
<organism evidence="1 2">
    <name type="scientific">Gossypium stocksii</name>
    <dbReference type="NCBI Taxonomy" id="47602"/>
    <lineage>
        <taxon>Eukaryota</taxon>
        <taxon>Viridiplantae</taxon>
        <taxon>Streptophyta</taxon>
        <taxon>Embryophyta</taxon>
        <taxon>Tracheophyta</taxon>
        <taxon>Spermatophyta</taxon>
        <taxon>Magnoliopsida</taxon>
        <taxon>eudicotyledons</taxon>
        <taxon>Gunneridae</taxon>
        <taxon>Pentapetalae</taxon>
        <taxon>rosids</taxon>
        <taxon>malvids</taxon>
        <taxon>Malvales</taxon>
        <taxon>Malvaceae</taxon>
        <taxon>Malvoideae</taxon>
        <taxon>Gossypium</taxon>
    </lineage>
</organism>
<keyword evidence="2" id="KW-1185">Reference proteome</keyword>
<dbReference type="Proteomes" id="UP000828251">
    <property type="component" value="Unassembled WGS sequence"/>
</dbReference>
<proteinExistence type="predicted"/>
<sequence length="121" mass="13761">MKALQPGIGNQMLTQSTVIGCSKDTTYEQQVDYQGYYLYRIVNAWSKKLWCLASHTIALQSGRNGAYTPRSFANSLTLAPGHTLDVLLYANQNLAHYYIGPVGEGKRERDEVRRAFYFILY</sequence>
<dbReference type="OrthoDB" id="2121828at2759"/>
<accession>A0A9D3ZJV0</accession>
<gene>
    <name evidence="1" type="ORF">J1N35_036310</name>
</gene>
<evidence type="ECO:0000313" key="2">
    <source>
        <dbReference type="Proteomes" id="UP000828251"/>
    </source>
</evidence>